<dbReference type="RefSeq" id="WP_099860004.1">
    <property type="nucleotide sequence ID" value="NZ_PEOG01000008.1"/>
</dbReference>
<feature type="binding site" evidence="4">
    <location>
        <begin position="125"/>
        <end position="130"/>
    </location>
    <ligand>
        <name>GTP</name>
        <dbReference type="ChEBI" id="CHEBI:37565"/>
    </ligand>
</feature>
<comment type="subcellular location">
    <subcellularLocation>
        <location evidence="3">Cytoplasm</location>
    </subcellularLocation>
</comment>
<dbReference type="PIRSF" id="PIRSF006230">
    <property type="entry name" value="MG442"/>
    <property type="match status" value="1"/>
</dbReference>
<evidence type="ECO:0000259" key="6">
    <source>
        <dbReference type="Pfam" id="PF01926"/>
    </source>
</evidence>
<name>A0A2G9CGI9_9BURK</name>
<evidence type="ECO:0000256" key="3">
    <source>
        <dbReference type="PIRNR" id="PIRNR006230"/>
    </source>
</evidence>
<organism evidence="7 8">
    <name type="scientific">Roseateles chitinivorans</name>
    <dbReference type="NCBI Taxonomy" id="2917965"/>
    <lineage>
        <taxon>Bacteria</taxon>
        <taxon>Pseudomonadati</taxon>
        <taxon>Pseudomonadota</taxon>
        <taxon>Betaproteobacteria</taxon>
        <taxon>Burkholderiales</taxon>
        <taxon>Sphaerotilaceae</taxon>
        <taxon>Roseateles</taxon>
    </lineage>
</organism>
<keyword evidence="8" id="KW-1185">Reference proteome</keyword>
<dbReference type="InterPro" id="IPR019991">
    <property type="entry name" value="GTP-bd_ribosome_bgen"/>
</dbReference>
<accession>A0A2G9CGI9</accession>
<evidence type="ECO:0000256" key="4">
    <source>
        <dbReference type="PIRSR" id="PIRSR006230-1"/>
    </source>
</evidence>
<comment type="similarity">
    <text evidence="3">Belongs to the TRAFAC class YlqF/YawG GTPase family. MTG1 subfamily.</text>
</comment>
<evidence type="ECO:0000313" key="7">
    <source>
        <dbReference type="EMBL" id="PIM54619.1"/>
    </source>
</evidence>
<feature type="domain" description="G" evidence="6">
    <location>
        <begin position="117"/>
        <end position="172"/>
    </location>
</feature>
<keyword evidence="2 3" id="KW-0342">GTP-binding</keyword>
<dbReference type="Gene3D" id="1.10.1580.10">
    <property type="match status" value="1"/>
</dbReference>
<feature type="binding site" evidence="4">
    <location>
        <position position="169"/>
    </location>
    <ligand>
        <name>GTP</name>
        <dbReference type="ChEBI" id="CHEBI:37565"/>
    </ligand>
</feature>
<evidence type="ECO:0000256" key="1">
    <source>
        <dbReference type="ARBA" id="ARBA00022741"/>
    </source>
</evidence>
<dbReference type="Pfam" id="PF01926">
    <property type="entry name" value="MMR_HSR1"/>
    <property type="match status" value="1"/>
</dbReference>
<dbReference type="GO" id="GO:0006412">
    <property type="term" value="P:translation"/>
    <property type="evidence" value="ECO:0007669"/>
    <property type="project" value="TreeGrafter"/>
</dbReference>
<dbReference type="GO" id="GO:0005525">
    <property type="term" value="F:GTP binding"/>
    <property type="evidence" value="ECO:0007669"/>
    <property type="project" value="UniProtKB-KW"/>
</dbReference>
<dbReference type="SUPFAM" id="SSF52540">
    <property type="entry name" value="P-loop containing nucleoside triphosphate hydrolases"/>
    <property type="match status" value="1"/>
</dbReference>
<dbReference type="CDD" id="cd01856">
    <property type="entry name" value="YlqF"/>
    <property type="match status" value="1"/>
</dbReference>
<proteinExistence type="inferred from homology"/>
<evidence type="ECO:0000256" key="2">
    <source>
        <dbReference type="ARBA" id="ARBA00023134"/>
    </source>
</evidence>
<dbReference type="InterPro" id="IPR016478">
    <property type="entry name" value="GTPase_MTG1"/>
</dbReference>
<protein>
    <recommendedName>
        <fullName evidence="3">Ribosome biogenesis GTPase A</fullName>
    </recommendedName>
</protein>
<dbReference type="Proteomes" id="UP000231501">
    <property type="component" value="Unassembled WGS sequence"/>
</dbReference>
<feature type="compositionally biased region" description="Acidic residues" evidence="5">
    <location>
        <begin position="313"/>
        <end position="340"/>
    </location>
</feature>
<keyword evidence="3" id="KW-0963">Cytoplasm</keyword>
<dbReference type="GO" id="GO:0005737">
    <property type="term" value="C:cytoplasm"/>
    <property type="evidence" value="ECO:0007669"/>
    <property type="project" value="UniProtKB-SubCell"/>
</dbReference>
<dbReference type="PANTHER" id="PTHR45782">
    <property type="entry name" value="MITOCHONDRIAL RIBOSOME-ASSOCIATED GTPASE 1"/>
    <property type="match status" value="1"/>
</dbReference>
<comment type="caution">
    <text evidence="7">The sequence shown here is derived from an EMBL/GenBank/DDBJ whole genome shotgun (WGS) entry which is preliminary data.</text>
</comment>
<dbReference type="InterPro" id="IPR027417">
    <property type="entry name" value="P-loop_NTPase"/>
</dbReference>
<comment type="function">
    <text evidence="3">Required for a late step of 50S ribosomal subunit assembly. Has GTPase activity.</text>
</comment>
<sequence>MAIQWFPGHMHKTRGAIRERMKSGIDVVIEMLDARVPASSANPLIAQLTAGRPALKLLNKQDLADPARTAEWLAFYRAQPNTHAVAIHQGQPGLAKLMAAECRALAPHRGGLDKPLRVLICGIPNVGKSTLINTIVGKRAAATGDEPGITKIEQKILLDKGVYLFDTPGMLWPKIRVPEAGINLAASGAVGRNAFEEEVVALDLLGYLRRHYPQSLKSRYQLEPDAALLDGEVLALIGKRRGAVLSGGRINTQKAAEILLYDLRQGQLGRITLETPAEFAEWTEAAEAAEAARLAEKEARAALAKRGTRDEYALDDADEDEDDEGLADDEADEDGGDRRQ</sequence>
<dbReference type="GO" id="GO:0003924">
    <property type="term" value="F:GTPase activity"/>
    <property type="evidence" value="ECO:0007669"/>
    <property type="project" value="TreeGrafter"/>
</dbReference>
<feature type="binding site" evidence="4">
    <location>
        <begin position="59"/>
        <end position="62"/>
    </location>
    <ligand>
        <name>GTP</name>
        <dbReference type="ChEBI" id="CHEBI:37565"/>
    </ligand>
</feature>
<dbReference type="OrthoDB" id="9779790at2"/>
<feature type="region of interest" description="Disordered" evidence="5">
    <location>
        <begin position="304"/>
        <end position="340"/>
    </location>
</feature>
<dbReference type="Gene3D" id="3.40.50.300">
    <property type="entry name" value="P-loop containing nucleotide triphosphate hydrolases"/>
    <property type="match status" value="1"/>
</dbReference>
<dbReference type="InterPro" id="IPR023179">
    <property type="entry name" value="GTP-bd_ortho_bundle_sf"/>
</dbReference>
<dbReference type="NCBIfam" id="TIGR03596">
    <property type="entry name" value="GTPase_YlqF"/>
    <property type="match status" value="1"/>
</dbReference>
<gene>
    <name evidence="7" type="ORF">CS062_03075</name>
</gene>
<reference evidence="7 8" key="1">
    <citation type="submission" date="2017-11" db="EMBL/GenBank/DDBJ databases">
        <title>Draft genome sequence of Mitsuaria sp. HWN-4.</title>
        <authorList>
            <person name="Gundlapally S.R."/>
        </authorList>
    </citation>
    <scope>NUCLEOTIDE SEQUENCE [LARGE SCALE GENOMIC DNA]</scope>
    <source>
        <strain evidence="7 8">HWN-4</strain>
    </source>
</reference>
<evidence type="ECO:0000313" key="8">
    <source>
        <dbReference type="Proteomes" id="UP000231501"/>
    </source>
</evidence>
<keyword evidence="1 3" id="KW-0547">Nucleotide-binding</keyword>
<dbReference type="InterPro" id="IPR006073">
    <property type="entry name" value="GTP-bd"/>
</dbReference>
<dbReference type="AlphaFoldDB" id="A0A2G9CGI9"/>
<dbReference type="EMBL" id="PEOG01000008">
    <property type="protein sequence ID" value="PIM54619.1"/>
    <property type="molecule type" value="Genomic_DNA"/>
</dbReference>
<evidence type="ECO:0000256" key="5">
    <source>
        <dbReference type="SAM" id="MobiDB-lite"/>
    </source>
</evidence>
<dbReference type="PANTHER" id="PTHR45782:SF4">
    <property type="entry name" value="MITOCHONDRIAL RIBOSOME-ASSOCIATED GTPASE 1"/>
    <property type="match status" value="1"/>
</dbReference>